<organism evidence="1 2">
    <name type="scientific">Cetraspora pellucida</name>
    <dbReference type="NCBI Taxonomy" id="1433469"/>
    <lineage>
        <taxon>Eukaryota</taxon>
        <taxon>Fungi</taxon>
        <taxon>Fungi incertae sedis</taxon>
        <taxon>Mucoromycota</taxon>
        <taxon>Glomeromycotina</taxon>
        <taxon>Glomeromycetes</taxon>
        <taxon>Diversisporales</taxon>
        <taxon>Gigasporaceae</taxon>
        <taxon>Cetraspora</taxon>
    </lineage>
</organism>
<keyword evidence="2" id="KW-1185">Reference proteome</keyword>
<evidence type="ECO:0000313" key="1">
    <source>
        <dbReference type="EMBL" id="CAG8741864.1"/>
    </source>
</evidence>
<gene>
    <name evidence="1" type="ORF">SPELUC_LOCUS13868</name>
</gene>
<reference evidence="1" key="1">
    <citation type="submission" date="2021-06" db="EMBL/GenBank/DDBJ databases">
        <authorList>
            <person name="Kallberg Y."/>
            <person name="Tangrot J."/>
            <person name="Rosling A."/>
        </authorList>
    </citation>
    <scope>NUCLEOTIDE SEQUENCE</scope>
    <source>
        <strain evidence="1">28 12/20/2015</strain>
    </source>
</reference>
<protein>
    <submittedName>
        <fullName evidence="1">3785_t:CDS:1</fullName>
    </submittedName>
</protein>
<dbReference type="EMBL" id="CAJVPW010038292">
    <property type="protein sequence ID" value="CAG8741864.1"/>
    <property type="molecule type" value="Genomic_DNA"/>
</dbReference>
<evidence type="ECO:0000313" key="2">
    <source>
        <dbReference type="Proteomes" id="UP000789366"/>
    </source>
</evidence>
<accession>A0ACA9Q8G6</accession>
<feature type="non-terminal residue" evidence="1">
    <location>
        <position position="1"/>
    </location>
</feature>
<sequence>LNYSVIEGTDNVEFDENEEMNQLISICGPDTYQASIHTSITQKQEYAYGFGVAKSGLKFALENKLVDEFVKLIERFIGNYTGVDVNNQMTIDVTCIENPKRLKHKGRSKMQKSSENQDKSRRMVETDTEDEEFEESSREQDSENYTPKSETHHCGNCYGTGHYATTCKFPKDHF</sequence>
<feature type="non-terminal residue" evidence="1">
    <location>
        <position position="174"/>
    </location>
</feature>
<proteinExistence type="predicted"/>
<name>A0ACA9Q8G6_9GLOM</name>
<dbReference type="Proteomes" id="UP000789366">
    <property type="component" value="Unassembled WGS sequence"/>
</dbReference>
<comment type="caution">
    <text evidence="1">The sequence shown here is derived from an EMBL/GenBank/DDBJ whole genome shotgun (WGS) entry which is preliminary data.</text>
</comment>